<reference evidence="3" key="1">
    <citation type="submission" date="2021-02" db="EMBL/GenBank/DDBJ databases">
        <authorList>
            <person name="Dougan E. K."/>
            <person name="Rhodes N."/>
            <person name="Thang M."/>
            <person name="Chan C."/>
        </authorList>
    </citation>
    <scope>NUCLEOTIDE SEQUENCE</scope>
</reference>
<dbReference type="Pfam" id="PF03435">
    <property type="entry name" value="Sacchrp_dh_NADP"/>
    <property type="match status" value="1"/>
</dbReference>
<evidence type="ECO:0000313" key="3">
    <source>
        <dbReference type="EMBL" id="CAE8719768.1"/>
    </source>
</evidence>
<dbReference type="PANTHER" id="PTHR12286">
    <property type="entry name" value="SACCHAROPINE DEHYDROGENASE-LIKE OXIDOREDUCTASE"/>
    <property type="match status" value="1"/>
</dbReference>
<dbReference type="SUPFAM" id="SSF51735">
    <property type="entry name" value="NAD(P)-binding Rossmann-fold domains"/>
    <property type="match status" value="1"/>
</dbReference>
<comment type="similarity">
    <text evidence="1">Belongs to the saccharopine dehydrogenase family.</text>
</comment>
<feature type="domain" description="Saccharopine dehydrogenase NADP binding" evidence="2">
    <location>
        <begin position="144"/>
        <end position="264"/>
    </location>
</feature>
<protein>
    <recommendedName>
        <fullName evidence="2">Saccharopine dehydrogenase NADP binding domain-containing protein</fullName>
    </recommendedName>
</protein>
<dbReference type="InterPro" id="IPR051276">
    <property type="entry name" value="Saccharopine_DH-like_oxidrdct"/>
</dbReference>
<dbReference type="GO" id="GO:0005886">
    <property type="term" value="C:plasma membrane"/>
    <property type="evidence" value="ECO:0007669"/>
    <property type="project" value="TreeGrafter"/>
</dbReference>
<proteinExistence type="inferred from homology"/>
<comment type="caution">
    <text evidence="3">The sequence shown here is derived from an EMBL/GenBank/DDBJ whole genome shotgun (WGS) entry which is preliminary data.</text>
</comment>
<evidence type="ECO:0000256" key="1">
    <source>
        <dbReference type="ARBA" id="ARBA00038048"/>
    </source>
</evidence>
<accession>A0A813L5B3</accession>
<dbReference type="GO" id="GO:0005811">
    <property type="term" value="C:lipid droplet"/>
    <property type="evidence" value="ECO:0007669"/>
    <property type="project" value="TreeGrafter"/>
</dbReference>
<dbReference type="PANTHER" id="PTHR12286:SF5">
    <property type="entry name" value="SACCHAROPINE DEHYDROGENASE-LIKE OXIDOREDUCTASE"/>
    <property type="match status" value="1"/>
</dbReference>
<feature type="non-terminal residue" evidence="3">
    <location>
        <position position="542"/>
    </location>
</feature>
<dbReference type="GO" id="GO:0005739">
    <property type="term" value="C:mitochondrion"/>
    <property type="evidence" value="ECO:0007669"/>
    <property type="project" value="TreeGrafter"/>
</dbReference>
<dbReference type="EMBL" id="CAJNNW010033621">
    <property type="protein sequence ID" value="CAE8719768.1"/>
    <property type="molecule type" value="Genomic_DNA"/>
</dbReference>
<dbReference type="GO" id="GO:0009247">
    <property type="term" value="P:glycolipid biosynthetic process"/>
    <property type="evidence" value="ECO:0007669"/>
    <property type="project" value="TreeGrafter"/>
</dbReference>
<organism evidence="3 4">
    <name type="scientific">Polarella glacialis</name>
    <name type="common">Dinoflagellate</name>
    <dbReference type="NCBI Taxonomy" id="89957"/>
    <lineage>
        <taxon>Eukaryota</taxon>
        <taxon>Sar</taxon>
        <taxon>Alveolata</taxon>
        <taxon>Dinophyceae</taxon>
        <taxon>Suessiales</taxon>
        <taxon>Suessiaceae</taxon>
        <taxon>Polarella</taxon>
    </lineage>
</organism>
<dbReference type="InterPro" id="IPR005097">
    <property type="entry name" value="Sacchrp_dh_NADP-bd"/>
</dbReference>
<name>A0A813L5B3_POLGL</name>
<sequence length="542" mass="58542">DSGFLLSGSCPAAMANIYEDLKPLIDHGKKSFDFILSKDIPARAEAMDGHCTFVADWVKEDLPLENKEGNAMDALAREMIASSCYETPPEMKKEQEPKKEDILVFADKAGLCQRILDKAPEGRVGNKKIVTKSPRLLSAATRFTGRLACEYLASRSQAGLRWAMAGRSMERLEEFRKELPESAQAVELMLVDVRNEEQLRNMAKTAKVVANYAGTPFSDKALPVVAACVDASCCYVDVTGEVPFMKTSILRYDAKAKETGALVVHACGFDSIPSDLGVMLAARAMRQRHGVGCERICTFALKSKGGVSGGTINSALDMLTRGSDLENADSMQLPYGLDPPDGRGGRDKGDFGKVNVLPAYDEDGEVWAIPFVMAPVNTRVVRRSNALAGYAYGESLSYGEVMVVPGPLAGFWAVTGMALGLAALVFPPSRWALCRWALPSPGEGPSRDMQNTGYFRNKTVAVGERKSDEPAPKVVVYVESGDGGDPGYKCTARMSIEAALCCALDRDRCHRPGGVVTPAFGLGHVLVDRLNAAGMKLYVEEP</sequence>
<dbReference type="AlphaFoldDB" id="A0A813L5B3"/>
<evidence type="ECO:0000259" key="2">
    <source>
        <dbReference type="Pfam" id="PF03435"/>
    </source>
</evidence>
<evidence type="ECO:0000313" key="4">
    <source>
        <dbReference type="Proteomes" id="UP000626109"/>
    </source>
</evidence>
<dbReference type="InterPro" id="IPR036291">
    <property type="entry name" value="NAD(P)-bd_dom_sf"/>
</dbReference>
<dbReference type="Gene3D" id="3.40.50.720">
    <property type="entry name" value="NAD(P)-binding Rossmann-like Domain"/>
    <property type="match status" value="1"/>
</dbReference>
<dbReference type="Proteomes" id="UP000626109">
    <property type="component" value="Unassembled WGS sequence"/>
</dbReference>
<gene>
    <name evidence="3" type="ORF">PGLA2088_LOCUS40873</name>
</gene>